<evidence type="ECO:0000256" key="4">
    <source>
        <dbReference type="ARBA" id="ARBA00011245"/>
    </source>
</evidence>
<dbReference type="GO" id="GO:0005829">
    <property type="term" value="C:cytosol"/>
    <property type="evidence" value="ECO:0007669"/>
    <property type="project" value="TreeGrafter"/>
</dbReference>
<feature type="coiled-coil region" evidence="17">
    <location>
        <begin position="305"/>
        <end position="332"/>
    </location>
</feature>
<dbReference type="SUPFAM" id="SSF52374">
    <property type="entry name" value="Nucleotidylyl transferase"/>
    <property type="match status" value="1"/>
</dbReference>
<evidence type="ECO:0000259" key="18">
    <source>
        <dbReference type="Pfam" id="PF01406"/>
    </source>
</evidence>
<dbReference type="PRINTS" id="PR00983">
    <property type="entry name" value="TRNASYNTHCYS"/>
</dbReference>
<reference evidence="20 21" key="1">
    <citation type="journal article" date="2020" name="Biotechnol. Biofuels">
        <title>New insights from the biogas microbiome by comprehensive genome-resolved metagenomics of nearly 1600 species originating from multiple anaerobic digesters.</title>
        <authorList>
            <person name="Campanaro S."/>
            <person name="Treu L."/>
            <person name="Rodriguez-R L.M."/>
            <person name="Kovalovszki A."/>
            <person name="Ziels R.M."/>
            <person name="Maus I."/>
            <person name="Zhu X."/>
            <person name="Kougias P.G."/>
            <person name="Basile A."/>
            <person name="Luo G."/>
            <person name="Schluter A."/>
            <person name="Konstantinidis K.T."/>
            <person name="Angelidaki I."/>
        </authorList>
    </citation>
    <scope>NUCLEOTIDE SEQUENCE [LARGE SCALE GENOMIC DNA]</scope>
    <source>
        <strain evidence="20">AS27yjCOA_61</strain>
    </source>
</reference>
<dbReference type="SUPFAM" id="SSF47323">
    <property type="entry name" value="Anticodon-binding domain of a subclass of class I aminoacyl-tRNA synthetases"/>
    <property type="match status" value="1"/>
</dbReference>
<dbReference type="GO" id="GO:0046872">
    <property type="term" value="F:metal ion binding"/>
    <property type="evidence" value="ECO:0007669"/>
    <property type="project" value="UniProtKB-KW"/>
</dbReference>
<dbReference type="Gene3D" id="3.40.50.620">
    <property type="entry name" value="HUPs"/>
    <property type="match status" value="1"/>
</dbReference>
<comment type="caution">
    <text evidence="20">The sequence shown here is derived from an EMBL/GenBank/DDBJ whole genome shotgun (WGS) entry which is preliminary data.</text>
</comment>
<keyword evidence="7" id="KW-0963">Cytoplasm</keyword>
<protein>
    <recommendedName>
        <fullName evidence="6 16">Cysteine--tRNA ligase</fullName>
        <ecNumber evidence="5 16">6.1.1.16</ecNumber>
    </recommendedName>
</protein>
<evidence type="ECO:0000256" key="17">
    <source>
        <dbReference type="SAM" id="Coils"/>
    </source>
</evidence>
<evidence type="ECO:0000256" key="12">
    <source>
        <dbReference type="ARBA" id="ARBA00022840"/>
    </source>
</evidence>
<dbReference type="InterPro" id="IPR032678">
    <property type="entry name" value="tRNA-synt_1_cat_dom"/>
</dbReference>
<dbReference type="GO" id="GO:0006423">
    <property type="term" value="P:cysteinyl-tRNA aminoacylation"/>
    <property type="evidence" value="ECO:0007669"/>
    <property type="project" value="UniProtKB-UniRule"/>
</dbReference>
<comment type="catalytic activity">
    <reaction evidence="15">
        <text>tRNA(Cys) + L-cysteine + ATP = L-cysteinyl-tRNA(Cys) + AMP + diphosphate</text>
        <dbReference type="Rhea" id="RHEA:17773"/>
        <dbReference type="Rhea" id="RHEA-COMP:9661"/>
        <dbReference type="Rhea" id="RHEA-COMP:9679"/>
        <dbReference type="ChEBI" id="CHEBI:30616"/>
        <dbReference type="ChEBI" id="CHEBI:33019"/>
        <dbReference type="ChEBI" id="CHEBI:35235"/>
        <dbReference type="ChEBI" id="CHEBI:78442"/>
        <dbReference type="ChEBI" id="CHEBI:78517"/>
        <dbReference type="ChEBI" id="CHEBI:456215"/>
        <dbReference type="EC" id="6.1.1.16"/>
    </reaction>
</comment>
<dbReference type="PANTHER" id="PTHR10890:SF3">
    <property type="entry name" value="CYSTEINE--TRNA LIGASE, CYTOPLASMIC"/>
    <property type="match status" value="1"/>
</dbReference>
<feature type="domain" description="tRNA synthetases class I catalytic" evidence="18">
    <location>
        <begin position="15"/>
        <end position="316"/>
    </location>
</feature>
<evidence type="ECO:0000256" key="14">
    <source>
        <dbReference type="ARBA" id="ARBA00023146"/>
    </source>
</evidence>
<dbReference type="GO" id="GO:0005524">
    <property type="term" value="F:ATP binding"/>
    <property type="evidence" value="ECO:0007669"/>
    <property type="project" value="UniProtKB-KW"/>
</dbReference>
<keyword evidence="8 20" id="KW-0436">Ligase</keyword>
<comment type="cofactor">
    <cofactor evidence="1">
        <name>Zn(2+)</name>
        <dbReference type="ChEBI" id="CHEBI:29105"/>
    </cofactor>
</comment>
<dbReference type="FunFam" id="3.40.50.620:FF:000130">
    <property type="entry name" value="Cysteine--tRNA ligase"/>
    <property type="match status" value="1"/>
</dbReference>
<evidence type="ECO:0000256" key="11">
    <source>
        <dbReference type="ARBA" id="ARBA00022833"/>
    </source>
</evidence>
<organism evidence="20 21">
    <name type="scientific">Pseudolactococcus chungangensis</name>
    <dbReference type="NCBI Taxonomy" id="451457"/>
    <lineage>
        <taxon>Bacteria</taxon>
        <taxon>Bacillati</taxon>
        <taxon>Bacillota</taxon>
        <taxon>Bacilli</taxon>
        <taxon>Lactobacillales</taxon>
        <taxon>Streptococcaceae</taxon>
        <taxon>Pseudolactococcus</taxon>
    </lineage>
</organism>
<comment type="similarity">
    <text evidence="3">Belongs to the class-I aminoacyl-tRNA synthetase family.</text>
</comment>
<keyword evidence="11" id="KW-0862">Zinc</keyword>
<dbReference type="InterPro" id="IPR015273">
    <property type="entry name" value="Cys-tRNA-synt_Ia_DALR"/>
</dbReference>
<evidence type="ECO:0000256" key="16">
    <source>
        <dbReference type="NCBIfam" id="TIGR00435"/>
    </source>
</evidence>
<evidence type="ECO:0000256" key="9">
    <source>
        <dbReference type="ARBA" id="ARBA00022723"/>
    </source>
</evidence>
<evidence type="ECO:0000256" key="8">
    <source>
        <dbReference type="ARBA" id="ARBA00022598"/>
    </source>
</evidence>
<dbReference type="InterPro" id="IPR015803">
    <property type="entry name" value="Cys-tRNA-ligase"/>
</dbReference>
<gene>
    <name evidence="20" type="ORF">GX453_00005</name>
</gene>
<dbReference type="NCBIfam" id="TIGR00435">
    <property type="entry name" value="cysS"/>
    <property type="match status" value="1"/>
</dbReference>
<evidence type="ECO:0000256" key="1">
    <source>
        <dbReference type="ARBA" id="ARBA00001947"/>
    </source>
</evidence>
<dbReference type="HAMAP" id="MF_00041">
    <property type="entry name" value="Cys_tRNA_synth"/>
    <property type="match status" value="1"/>
</dbReference>
<evidence type="ECO:0000256" key="13">
    <source>
        <dbReference type="ARBA" id="ARBA00022917"/>
    </source>
</evidence>
<dbReference type="EC" id="6.1.1.16" evidence="5 16"/>
<keyword evidence="12" id="KW-0067">ATP-binding</keyword>
<dbReference type="Pfam" id="PF09190">
    <property type="entry name" value="DALR_2"/>
    <property type="match status" value="1"/>
</dbReference>
<evidence type="ECO:0000256" key="15">
    <source>
        <dbReference type="ARBA" id="ARBA00047398"/>
    </source>
</evidence>
<comment type="subunit">
    <text evidence="4">Monomer.</text>
</comment>
<comment type="subcellular location">
    <subcellularLocation>
        <location evidence="2">Cytoplasm</location>
    </subcellularLocation>
</comment>
<sequence>MIKLYNTLTREKEDFVPLVSGEVKMYVCGPTVYNYIHIGNARSVVAFDTIRKYLEYRGYVVTFVSNFTDVDDKIIQAAKTANVSIETLVETYIKAFFADTQALGVKSATRNPRVLEFMPEIITFIEVLVAKNFAYVSDGDVFFRVKKVADYGRLANKNLDELEAGASGRTDTVELNKEDPLDFALWKSSKADEPSWESPWGAGRPGWHIECSVMATSILGDTIDIHGGGADLEFPHHTNEIAQSEAKTGHTFAKYWLHNGFVKAADGEKMSKSLGNFKTVHDMLQAVDGQILRFFLVSQHYRKPLAFSDDTIKDAENNLKKIKNAYDKLTFEIAKNPVVAQIPDQEIDGLRQDFIKEMDNDFNISNGLTVFYDLIKYINQGNFSMEAQTLFEEIL</sequence>
<keyword evidence="10" id="KW-0547">Nucleotide-binding</keyword>
<keyword evidence="9" id="KW-0479">Metal-binding</keyword>
<proteinExistence type="inferred from homology"/>
<evidence type="ECO:0000313" key="21">
    <source>
        <dbReference type="Proteomes" id="UP000559962"/>
    </source>
</evidence>
<evidence type="ECO:0000256" key="10">
    <source>
        <dbReference type="ARBA" id="ARBA00022741"/>
    </source>
</evidence>
<dbReference type="Gene3D" id="1.20.120.640">
    <property type="entry name" value="Anticodon-binding domain of a subclass of class I aminoacyl-tRNA synthetases"/>
    <property type="match status" value="1"/>
</dbReference>
<feature type="non-terminal residue" evidence="20">
    <location>
        <position position="395"/>
    </location>
</feature>
<dbReference type="Proteomes" id="UP000559962">
    <property type="component" value="Unassembled WGS sequence"/>
</dbReference>
<keyword evidence="13" id="KW-0648">Protein biosynthesis</keyword>
<evidence type="ECO:0000259" key="19">
    <source>
        <dbReference type="Pfam" id="PF09190"/>
    </source>
</evidence>
<evidence type="ECO:0000313" key="20">
    <source>
        <dbReference type="EMBL" id="NLH34415.1"/>
    </source>
</evidence>
<evidence type="ECO:0000256" key="2">
    <source>
        <dbReference type="ARBA" id="ARBA00004496"/>
    </source>
</evidence>
<evidence type="ECO:0000256" key="7">
    <source>
        <dbReference type="ARBA" id="ARBA00022490"/>
    </source>
</evidence>
<dbReference type="CDD" id="cd00672">
    <property type="entry name" value="CysRS_core"/>
    <property type="match status" value="1"/>
</dbReference>
<feature type="domain" description="Cysteinyl-tRNA synthetase class Ia DALR" evidence="19">
    <location>
        <begin position="354"/>
        <end position="382"/>
    </location>
</feature>
<dbReference type="InterPro" id="IPR024909">
    <property type="entry name" value="Cys-tRNA/MSH_ligase"/>
</dbReference>
<accession>A0A847IY63</accession>
<name>A0A847IY63_9LACT</name>
<keyword evidence="17" id="KW-0175">Coiled coil</keyword>
<evidence type="ECO:0000256" key="3">
    <source>
        <dbReference type="ARBA" id="ARBA00005594"/>
    </source>
</evidence>
<evidence type="ECO:0000256" key="6">
    <source>
        <dbReference type="ARBA" id="ARBA00014738"/>
    </source>
</evidence>
<dbReference type="InterPro" id="IPR014729">
    <property type="entry name" value="Rossmann-like_a/b/a_fold"/>
</dbReference>
<dbReference type="GO" id="GO:0004817">
    <property type="term" value="F:cysteine-tRNA ligase activity"/>
    <property type="evidence" value="ECO:0007669"/>
    <property type="project" value="UniProtKB-UniRule"/>
</dbReference>
<dbReference type="InterPro" id="IPR009080">
    <property type="entry name" value="tRNAsynth_Ia_anticodon-bd"/>
</dbReference>
<dbReference type="AlphaFoldDB" id="A0A847IY63"/>
<evidence type="ECO:0000256" key="5">
    <source>
        <dbReference type="ARBA" id="ARBA00012832"/>
    </source>
</evidence>
<dbReference type="PANTHER" id="PTHR10890">
    <property type="entry name" value="CYSTEINYL-TRNA SYNTHETASE"/>
    <property type="match status" value="1"/>
</dbReference>
<keyword evidence="14" id="KW-0030">Aminoacyl-tRNA synthetase</keyword>
<dbReference type="EMBL" id="JAAYVO010000001">
    <property type="protein sequence ID" value="NLH34415.1"/>
    <property type="molecule type" value="Genomic_DNA"/>
</dbReference>
<dbReference type="Pfam" id="PF01406">
    <property type="entry name" value="tRNA-synt_1e"/>
    <property type="match status" value="1"/>
</dbReference>